<proteinExistence type="predicted"/>
<keyword evidence="4" id="KW-0597">Phosphoprotein</keyword>
<evidence type="ECO:0000256" key="6">
    <source>
        <dbReference type="ARBA" id="ARBA00022840"/>
    </source>
</evidence>
<dbReference type="InterPro" id="IPR045851">
    <property type="entry name" value="AMP-bd_C_sf"/>
</dbReference>
<dbReference type="InterPro" id="IPR023213">
    <property type="entry name" value="CAT-like_dom_sf"/>
</dbReference>
<dbReference type="SUPFAM" id="SSF56801">
    <property type="entry name" value="Acetyl-CoA synthetase-like"/>
    <property type="match status" value="1"/>
</dbReference>
<dbReference type="GO" id="GO:0043041">
    <property type="term" value="P:amino acid activation for nonribosomal peptide biosynthetic process"/>
    <property type="evidence" value="ECO:0007669"/>
    <property type="project" value="TreeGrafter"/>
</dbReference>
<dbReference type="InterPro" id="IPR001031">
    <property type="entry name" value="Thioesterase"/>
</dbReference>
<keyword evidence="3" id="KW-0596">Phosphopantetheine</keyword>
<dbReference type="InterPro" id="IPR006162">
    <property type="entry name" value="Ppantetheine_attach_site"/>
</dbReference>
<evidence type="ECO:0000256" key="7">
    <source>
        <dbReference type="SAM" id="MobiDB-lite"/>
    </source>
</evidence>
<dbReference type="Gene3D" id="3.30.559.30">
    <property type="entry name" value="Nonribosomal peptide synthetase, condensation domain"/>
    <property type="match status" value="2"/>
</dbReference>
<dbReference type="Pfam" id="PF13193">
    <property type="entry name" value="AMP-binding_C"/>
    <property type="match status" value="1"/>
</dbReference>
<dbReference type="PANTHER" id="PTHR45527:SF1">
    <property type="entry name" value="FATTY ACID SYNTHASE"/>
    <property type="match status" value="1"/>
</dbReference>
<dbReference type="SUPFAM" id="SSF47336">
    <property type="entry name" value="ACP-like"/>
    <property type="match status" value="1"/>
</dbReference>
<evidence type="ECO:0000256" key="2">
    <source>
        <dbReference type="ARBA" id="ARBA00022448"/>
    </source>
</evidence>
<dbReference type="Gene3D" id="3.40.50.1820">
    <property type="entry name" value="alpha/beta hydrolase"/>
    <property type="match status" value="1"/>
</dbReference>
<dbReference type="GO" id="GO:0008610">
    <property type="term" value="P:lipid biosynthetic process"/>
    <property type="evidence" value="ECO:0007669"/>
    <property type="project" value="UniProtKB-ARBA"/>
</dbReference>
<evidence type="ECO:0000256" key="5">
    <source>
        <dbReference type="ARBA" id="ARBA00022741"/>
    </source>
</evidence>
<dbReference type="PROSITE" id="PS00211">
    <property type="entry name" value="ABC_TRANSPORTER_1"/>
    <property type="match status" value="1"/>
</dbReference>
<comment type="caution">
    <text evidence="10">The sequence shown here is derived from an EMBL/GenBank/DDBJ whole genome shotgun (WGS) entry which is preliminary data.</text>
</comment>
<dbReference type="PROSITE" id="PS00012">
    <property type="entry name" value="PHOSPHOPANTETHEINE"/>
    <property type="match status" value="1"/>
</dbReference>
<evidence type="ECO:0008006" key="12">
    <source>
        <dbReference type="Google" id="ProtNLM"/>
    </source>
</evidence>
<dbReference type="GO" id="GO:0031177">
    <property type="term" value="F:phosphopantetheine binding"/>
    <property type="evidence" value="ECO:0007669"/>
    <property type="project" value="TreeGrafter"/>
</dbReference>
<evidence type="ECO:0000313" key="11">
    <source>
        <dbReference type="Proteomes" id="UP000219994"/>
    </source>
</evidence>
<dbReference type="InterPro" id="IPR042099">
    <property type="entry name" value="ANL_N_sf"/>
</dbReference>
<evidence type="ECO:0000256" key="3">
    <source>
        <dbReference type="ARBA" id="ARBA00022450"/>
    </source>
</evidence>
<evidence type="ECO:0000313" key="10">
    <source>
        <dbReference type="EMBL" id="PDQ36435.1"/>
    </source>
</evidence>
<dbReference type="Pfam" id="PF00550">
    <property type="entry name" value="PP-binding"/>
    <property type="match status" value="1"/>
</dbReference>
<evidence type="ECO:0000256" key="1">
    <source>
        <dbReference type="ARBA" id="ARBA00001957"/>
    </source>
</evidence>
<dbReference type="Proteomes" id="UP000219994">
    <property type="component" value="Unassembled WGS sequence"/>
</dbReference>
<dbReference type="CDD" id="cd03255">
    <property type="entry name" value="ABC_MJ0796_LolCDE_FtsE"/>
    <property type="match status" value="1"/>
</dbReference>
<dbReference type="Pfam" id="PF00668">
    <property type="entry name" value="Condensation"/>
    <property type="match status" value="2"/>
</dbReference>
<dbReference type="PROSITE" id="PS50893">
    <property type="entry name" value="ABC_TRANSPORTER_2"/>
    <property type="match status" value="1"/>
</dbReference>
<dbReference type="SMART" id="SM00382">
    <property type="entry name" value="AAA"/>
    <property type="match status" value="1"/>
</dbReference>
<dbReference type="InterPro" id="IPR029058">
    <property type="entry name" value="AB_hydrolase_fold"/>
</dbReference>
<keyword evidence="5" id="KW-0547">Nucleotide-binding</keyword>
<evidence type="ECO:0000259" key="8">
    <source>
        <dbReference type="PROSITE" id="PS50075"/>
    </source>
</evidence>
<keyword evidence="2" id="KW-0813">Transport</keyword>
<dbReference type="Gene3D" id="3.40.50.300">
    <property type="entry name" value="P-loop containing nucleotide triphosphate hydrolases"/>
    <property type="match status" value="1"/>
</dbReference>
<dbReference type="SUPFAM" id="SSF52540">
    <property type="entry name" value="P-loop containing nucleoside triphosphate hydrolases"/>
    <property type="match status" value="1"/>
</dbReference>
<dbReference type="InterPro" id="IPR003593">
    <property type="entry name" value="AAA+_ATPase"/>
</dbReference>
<dbReference type="SUPFAM" id="SSF52777">
    <property type="entry name" value="CoA-dependent acyltransferases"/>
    <property type="match status" value="4"/>
</dbReference>
<dbReference type="Pfam" id="PF00501">
    <property type="entry name" value="AMP-binding"/>
    <property type="match status" value="1"/>
</dbReference>
<dbReference type="GO" id="GO:0005737">
    <property type="term" value="C:cytoplasm"/>
    <property type="evidence" value="ECO:0007669"/>
    <property type="project" value="TreeGrafter"/>
</dbReference>
<gene>
    <name evidence="10" type="ORF">B5766_00680</name>
</gene>
<dbReference type="Pfam" id="PF00005">
    <property type="entry name" value="ABC_tran"/>
    <property type="match status" value="1"/>
</dbReference>
<dbReference type="PANTHER" id="PTHR45527">
    <property type="entry name" value="NONRIBOSOMAL PEPTIDE SYNTHETASE"/>
    <property type="match status" value="1"/>
</dbReference>
<dbReference type="GO" id="GO:0005524">
    <property type="term" value="F:ATP binding"/>
    <property type="evidence" value="ECO:0007669"/>
    <property type="project" value="UniProtKB-KW"/>
</dbReference>
<keyword evidence="6" id="KW-0067">ATP-binding</keyword>
<evidence type="ECO:0000256" key="4">
    <source>
        <dbReference type="ARBA" id="ARBA00022553"/>
    </source>
</evidence>
<reference evidence="11" key="1">
    <citation type="submission" date="2017-03" db="EMBL/GenBank/DDBJ databases">
        <authorList>
            <person name="Lund M.B."/>
        </authorList>
    </citation>
    <scope>NUCLEOTIDE SEQUENCE [LARGE SCALE GENOMIC DNA]</scope>
</reference>
<dbReference type="InterPro" id="IPR025110">
    <property type="entry name" value="AMP-bd_C"/>
</dbReference>
<dbReference type="Gene3D" id="1.10.1200.10">
    <property type="entry name" value="ACP-like"/>
    <property type="match status" value="1"/>
</dbReference>
<dbReference type="GO" id="GO:0044550">
    <property type="term" value="P:secondary metabolite biosynthetic process"/>
    <property type="evidence" value="ECO:0007669"/>
    <property type="project" value="TreeGrafter"/>
</dbReference>
<dbReference type="Pfam" id="PF00975">
    <property type="entry name" value="Thioesterase"/>
    <property type="match status" value="1"/>
</dbReference>
<dbReference type="EMBL" id="NAEP01000014">
    <property type="protein sequence ID" value="PDQ36435.1"/>
    <property type="molecule type" value="Genomic_DNA"/>
</dbReference>
<dbReference type="Gene3D" id="3.30.559.10">
    <property type="entry name" value="Chloramphenicol acetyltransferase-like domain"/>
    <property type="match status" value="2"/>
</dbReference>
<dbReference type="PROSITE" id="PS50075">
    <property type="entry name" value="CARRIER"/>
    <property type="match status" value="1"/>
</dbReference>
<accession>A0A2A6FU45</accession>
<name>A0A2A6FU45_9MICO</name>
<dbReference type="InterPro" id="IPR001242">
    <property type="entry name" value="Condensation_dom"/>
</dbReference>
<dbReference type="InterPro" id="IPR000873">
    <property type="entry name" value="AMP-dep_synth/lig_dom"/>
</dbReference>
<feature type="domain" description="Carrier" evidence="8">
    <location>
        <begin position="1020"/>
        <end position="1099"/>
    </location>
</feature>
<dbReference type="Gene3D" id="3.30.300.30">
    <property type="match status" value="1"/>
</dbReference>
<comment type="cofactor">
    <cofactor evidence="1">
        <name>pantetheine 4'-phosphate</name>
        <dbReference type="ChEBI" id="CHEBI:47942"/>
    </cofactor>
</comment>
<dbReference type="InterPro" id="IPR017871">
    <property type="entry name" value="ABC_transporter-like_CS"/>
</dbReference>
<feature type="domain" description="ABC transporter" evidence="9">
    <location>
        <begin position="1800"/>
        <end position="2027"/>
    </location>
</feature>
<organism evidence="10 11">
    <name type="scientific">Candidatus Lumbricidiphila eiseniae</name>
    <dbReference type="NCBI Taxonomy" id="1969409"/>
    <lineage>
        <taxon>Bacteria</taxon>
        <taxon>Bacillati</taxon>
        <taxon>Actinomycetota</taxon>
        <taxon>Actinomycetes</taxon>
        <taxon>Micrococcales</taxon>
        <taxon>Microbacteriaceae</taxon>
        <taxon>Candidatus Lumbricidiphila</taxon>
    </lineage>
</organism>
<dbReference type="GO" id="GO:0016887">
    <property type="term" value="F:ATP hydrolysis activity"/>
    <property type="evidence" value="ECO:0007669"/>
    <property type="project" value="InterPro"/>
</dbReference>
<evidence type="ECO:0000259" key="9">
    <source>
        <dbReference type="PROSITE" id="PS50893"/>
    </source>
</evidence>
<dbReference type="InterPro" id="IPR036736">
    <property type="entry name" value="ACP-like_sf"/>
</dbReference>
<dbReference type="SUPFAM" id="SSF53474">
    <property type="entry name" value="alpha/beta-Hydrolases"/>
    <property type="match status" value="1"/>
</dbReference>
<dbReference type="CDD" id="cd05930">
    <property type="entry name" value="A_NRPS"/>
    <property type="match status" value="1"/>
</dbReference>
<dbReference type="InterPro" id="IPR009081">
    <property type="entry name" value="PP-bd_ACP"/>
</dbReference>
<dbReference type="InterPro" id="IPR017911">
    <property type="entry name" value="MacB-like_ATP-bd"/>
</dbReference>
<dbReference type="InterPro" id="IPR027417">
    <property type="entry name" value="P-loop_NTPase"/>
</dbReference>
<dbReference type="Gene3D" id="3.40.50.12780">
    <property type="entry name" value="N-terminal domain of ligase-like"/>
    <property type="match status" value="1"/>
</dbReference>
<feature type="region of interest" description="Disordered" evidence="7">
    <location>
        <begin position="37"/>
        <end position="56"/>
    </location>
</feature>
<sequence>MASSLDSIALWRPPLQGPSIGRVSTTACSRQRRTWVQTSSRQRHGSSWPARMDGGTKAMPVESRIERVYDLTDSQQAILARTLGDESAAYIVQKSLIVEGRFDPERGRQAAAMLSQKHEILRASIYVSGEGLTKHVVLRDRSVEVAVLSKGSTATDQVEAAELERGFDLRQDPLLRLLIIVEEVDVVKIVWTFHHIILDGWSLGVLINDFFDFYDSIAGNNPHMVVQEAPSFGDHVQSLGLRRTQDAQEFWNTELSGHESDLAHPYPRRSDTIPPSRDAVVFSLEDSANDLIASAVAATGLTASSILQFIWGLLLAQERGTDDILIGRVVSGRDSGREGFHEAAGMYVNTIPTRIVTLPGDTVLSAMKRMALVDDKAREFEHVPWSSVRRNLSNESLELAALFVLENYYVRKAEWQVAAGREYHVELVDRPEYSEFPLTLGVTLFNVYTASIGYDGSRYTRRQVERIATRYAHLLVSVLDAPTTLIEELQLLPTEEEAELLLLSHGPERVNSPVSVAGRLAIQIDQHPEQVALLQHDRHISYGQLHGWVSAIEETIARWHLPVGSRVVVLGDNSIDTVLGMLGVLWSGYSFVTVDAGIPTDRLATICRESGAAGLLIAKAAPIDGVGVTNVAIIGDITPTSPHGLVNGPRPPLDPEREIYTIFTSGSTGVPKGVPVLEQGVLDLADAVQAAGFPNRGQTRVGLVASVAFDASLQQIFGALLNGKTLDVLPSDLKVNPESFWTYLRTHRIDAIDGTPSFWRMMLNELNGDDLSRFPTTFMVGGERMSGVLLKDFSTRLPGATVINAYGLSETTVDSALFACRTEDIDALDVPVGKPIPGTSMYVFDGAMRLRGVGLIGEVYISGSAVTPGYLNAAERVASSVMRDPRTRTRMLKTGDLGYWGEDGLLRIVGRSDNQVKVNGYRIEPAEIEHALLAVTGIEHAAVVDVEEDKRIKLVAFIVCDARVQVGEIKSSLAVTLPAHMVPQRYVYLDEMPTTISGKIDRSALRLRPASREPSGETIEPGNAGEYALVEVVGKVLKRTDVSISSDFFALGGDSIEAIRVIALLSDYSLTVGDIVAHPVLKDLARQMRLRARAIDQRPLVGVTKTFPIHSQLWRVTTQENYHHFNQSLLFEVSGDIDLSDLIQAGRAIVGHHDALRASFGFGSDELNVLPVDGVEPAVLELSTSEAELSRSISSLQPSLSPERGVVFCLALLRTERCAYVLIAIHHAVCDAVSLRIIAEDIGALLSARRSGAVMALPGRTDSIRSWQAELSADSTAAQFDSEESFWLAQLPPRRGSRRGSSQHAVPLIETEVSDTIVDGVQVTSFLASGLERMDLSLQAVLTAAFAEAFSHVTRQAELSLLLEGHGRQLVGSEMNVSRTIGWFTSAHPLRMRSTSKRSIDLEYCAEVRARIAAVPGGGLGFSWRYGTQLTDEQVAEMNATMPIFNYLGDFNSTAGESLLIPRSDRPMDDVAGSVLMENPLIVNVSVTDGRVRIGVRHRGGMAHRGRVKRLIKRFGLNLRRVCGMFDEPSFGQIFTASLAAIQKEQGALASVINEDAGVDVFAFPPAMLRVAYAPIYESLFASMEKYRVHVFHLQPGPAPEEQFADYVRSTTGGTRPFAFIGYSGGANIAYETAIALQANDLDPTHMLFIDGFKWQTGLDYAVLNEDTVDGLVEQFVKDAEMGDRSGDVGDLLRALEGERHAFIAEGQRYREYAVTHQNRDRVLGKTTTVQLLSDDVISGEAEIRKAWQEVLRLPVEYKQGNGSHLSMLANPRYLRENQLMIEEILDEWRDASPTGSPIVTARGLTRVYGQGTGSVRALDGVDFEVRGGEIVVILGSSGSGKSTLLNTISTLDAPDDGDVEYFGVSVDFKNRRAVRNVRKTHMGFVFQAYNLVPTLNVTDNILLGGNGTQSSDAVEELALGLGIQDLLSKYPTELSGGEQQRVAIARALVKQPAVLFCDEPTGALDTRNSKAVLHLLCEYRDVQGAAIVLVTHNPQIAELADRVITMRDGRIVSETRPLSPSSVDEIAWV</sequence>
<protein>
    <recommendedName>
        <fullName evidence="12">Non-ribosomal peptide synthetase</fullName>
    </recommendedName>
</protein>
<dbReference type="InterPro" id="IPR003439">
    <property type="entry name" value="ABC_transporter-like_ATP-bd"/>
</dbReference>